<evidence type="ECO:0000313" key="1">
    <source>
        <dbReference type="EMBL" id="KAI3362119.1"/>
    </source>
</evidence>
<evidence type="ECO:0000313" key="2">
    <source>
        <dbReference type="Proteomes" id="UP000831701"/>
    </source>
</evidence>
<gene>
    <name evidence="1" type="ORF">L3Q82_012443</name>
</gene>
<keyword evidence="2" id="KW-1185">Reference proteome</keyword>
<reference evidence="1" key="1">
    <citation type="submission" date="2022-04" db="EMBL/GenBank/DDBJ databases">
        <title>Jade perch genome.</title>
        <authorList>
            <person name="Chao B."/>
        </authorList>
    </citation>
    <scope>NUCLEOTIDE SEQUENCE</scope>
    <source>
        <strain evidence="1">CB-2022</strain>
    </source>
</reference>
<comment type="caution">
    <text evidence="1">The sequence shown here is derived from an EMBL/GenBank/DDBJ whole genome shotgun (WGS) entry which is preliminary data.</text>
</comment>
<proteinExistence type="predicted"/>
<accession>A0ACB8W2V7</accession>
<dbReference type="EMBL" id="CM041545">
    <property type="protein sequence ID" value="KAI3362119.1"/>
    <property type="molecule type" value="Genomic_DNA"/>
</dbReference>
<sequence length="702" mass="75242">MCRLSSGIHENLHFGSTRSKSLQLDTAMSHDHMKAGLGSVHSSPEGLAPKLFSGRGESAVEKLQLISSAESSLRKTSSEYKLEGRHVSSLRPLEGTLDIGLLSGPRVSKTETCLSKMTENTSDTFPVSPPIWLQTPTERQIIIPQLKTADKLKSPLTGSPSPEAISSLNSIVASKDQSNNAATEVKICGEKTQDRHCESLKAHTSKMEASNFTVKQESRTGMKASSSLAHEHRGPRHSSHFSSCGKTPSIREVSNEDQEDEVEQQEVTPHTTSQSTDSSKTVVSLTLAKLEADVKAVESPAAAASEPLPVSLKQNINCGLDTGQRQSCEKKTAPAQSSNMTSVSKVTAQINSASVHVPESVLSKQQPSKICSLNPEPQVSFTTPASASHMPAVKTEKEAKTLEVKCHSAAPSVPAVKASPNSKQRDMSKESAPSTSNIQAAHDSKQKEALVPSTGVDVKQEESAQLTHSLTLADVRQRETQPKSSVATSTHTVKENIDSKAKSLSPKPVPSSSTLKTSVAPTPVIKQSLDAKHKDPPPKNPGTDLKNHHDSKPKHVALPLTTPQYQSPSDVPAQPNLPPVLPKPVVKKETHLPNSGRTSSCMPQETAARVSREGPKSEMLKPDGHKSPEARVSTLDKQASSGKKEQAERKKKETAQEVSSTQKSTKRDASRAAASALKDTSDKDTGRCKQQKESPRSSGNKK</sequence>
<name>A0ACB8W2V7_9TELE</name>
<protein>
    <submittedName>
        <fullName evidence="1">Uncharacterized protein</fullName>
    </submittedName>
</protein>
<dbReference type="Proteomes" id="UP000831701">
    <property type="component" value="Chromosome 15"/>
</dbReference>
<organism evidence="1 2">
    <name type="scientific">Scortum barcoo</name>
    <name type="common">barcoo grunter</name>
    <dbReference type="NCBI Taxonomy" id="214431"/>
    <lineage>
        <taxon>Eukaryota</taxon>
        <taxon>Metazoa</taxon>
        <taxon>Chordata</taxon>
        <taxon>Craniata</taxon>
        <taxon>Vertebrata</taxon>
        <taxon>Euteleostomi</taxon>
        <taxon>Actinopterygii</taxon>
        <taxon>Neopterygii</taxon>
        <taxon>Teleostei</taxon>
        <taxon>Neoteleostei</taxon>
        <taxon>Acanthomorphata</taxon>
        <taxon>Eupercaria</taxon>
        <taxon>Centrarchiformes</taxon>
        <taxon>Terapontoidei</taxon>
        <taxon>Terapontidae</taxon>
        <taxon>Scortum</taxon>
    </lineage>
</organism>